<feature type="domain" description="GmrSD restriction endonucleases N-terminal" evidence="1">
    <location>
        <begin position="11"/>
        <end position="224"/>
    </location>
</feature>
<dbReference type="PANTHER" id="PTHR35149">
    <property type="entry name" value="SLL5132 PROTEIN"/>
    <property type="match status" value="1"/>
</dbReference>
<evidence type="ECO:0000259" key="2">
    <source>
        <dbReference type="Pfam" id="PF07510"/>
    </source>
</evidence>
<evidence type="ECO:0000259" key="1">
    <source>
        <dbReference type="Pfam" id="PF03235"/>
    </source>
</evidence>
<dbReference type="Pfam" id="PF07510">
    <property type="entry name" value="GmrSD_C"/>
    <property type="match status" value="1"/>
</dbReference>
<dbReference type="InterPro" id="IPR004919">
    <property type="entry name" value="GmrSD_N"/>
</dbReference>
<dbReference type="EMBL" id="JBHTJH010000017">
    <property type="protein sequence ID" value="MFD0863054.1"/>
    <property type="molecule type" value="Genomic_DNA"/>
</dbReference>
<dbReference type="Proteomes" id="UP001596978">
    <property type="component" value="Unassembled WGS sequence"/>
</dbReference>
<dbReference type="Pfam" id="PF03235">
    <property type="entry name" value="GmrSD_N"/>
    <property type="match status" value="1"/>
</dbReference>
<reference evidence="4" key="1">
    <citation type="journal article" date="2019" name="Int. J. Syst. Evol. Microbiol.">
        <title>The Global Catalogue of Microorganisms (GCM) 10K type strain sequencing project: providing services to taxonomists for standard genome sequencing and annotation.</title>
        <authorList>
            <consortium name="The Broad Institute Genomics Platform"/>
            <consortium name="The Broad Institute Genome Sequencing Center for Infectious Disease"/>
            <person name="Wu L."/>
            <person name="Ma J."/>
        </authorList>
    </citation>
    <scope>NUCLEOTIDE SEQUENCE [LARGE SCALE GENOMIC DNA]</scope>
    <source>
        <strain evidence="4">CCUG 62952</strain>
    </source>
</reference>
<keyword evidence="4" id="KW-1185">Reference proteome</keyword>
<accession>A0ABW3CZ05</accession>
<sequence length="581" mass="68616">MINANKEKLQSFYQGNLQYEIPFFQRAYVWSEENWTIFWEHLLSELEAYEKGDNSEHFIGTIITKQKESRNLSENVVELIDGQQRLTTISIFLKALADTVSGELPNLKNSLENLLWFEDSYGKRHYRMRHSRIDAPNFLKAMETPETITDEDSSSILQAYSYFLKRLKDINDQKREKLKQVLLHKIPVISMLLDKNDDEQEIFDTINSLGVRLTIGELLKNYMFKESSLIELYDSKWLAIFENDEEQVDYWSTERSSGRVKRDNMELLLYCFLIIETKKEIRLDRLFKEYKLYLKDKTVEEKKDFLLRLSNLANIYSKMPQEKELVEIKFSDSEKRFFHLLENLEITTIFPLVLYLYKNITDQQDLLKAFALLESYLALRQICKFTTKNYNNLFIQIIRALEKPIDKEGPTSVDISSTHLREILASFTEFGNRFPTELEIKEAFKGSVLSNKQAGELLFIIALKDLDSEYSDSKTLSSKSFSVEHMMPKKWEENWGEPDFDELAKYKRKQKLLTLGNLTLITKNLNSKLRNQAWEDKKKTLKEYSSLKMTTAFLDKEQWNEDTIEERANLLATKAIDIWTW</sequence>
<gene>
    <name evidence="3" type="ORF">ACFQ1M_12635</name>
</gene>
<dbReference type="RefSeq" id="WP_386408750.1">
    <property type="nucleotide sequence ID" value="NZ_JBHTJH010000017.1"/>
</dbReference>
<proteinExistence type="predicted"/>
<feature type="domain" description="GmrSD restriction endonucleases C-terminal" evidence="2">
    <location>
        <begin position="436"/>
        <end position="573"/>
    </location>
</feature>
<comment type="caution">
    <text evidence="3">The sequence shown here is derived from an EMBL/GenBank/DDBJ whole genome shotgun (WGS) entry which is preliminary data.</text>
</comment>
<protein>
    <submittedName>
        <fullName evidence="3">DUF262 domain-containing protein</fullName>
    </submittedName>
</protein>
<dbReference type="PANTHER" id="PTHR35149:SF2">
    <property type="entry name" value="DUF262 DOMAIN-CONTAINING PROTEIN"/>
    <property type="match status" value="1"/>
</dbReference>
<evidence type="ECO:0000313" key="3">
    <source>
        <dbReference type="EMBL" id="MFD0863054.1"/>
    </source>
</evidence>
<organism evidence="3 4">
    <name type="scientific">Sungkyunkwania multivorans</name>
    <dbReference type="NCBI Taxonomy" id="1173618"/>
    <lineage>
        <taxon>Bacteria</taxon>
        <taxon>Pseudomonadati</taxon>
        <taxon>Bacteroidota</taxon>
        <taxon>Flavobacteriia</taxon>
        <taxon>Flavobacteriales</taxon>
        <taxon>Flavobacteriaceae</taxon>
        <taxon>Sungkyunkwania</taxon>
    </lineage>
</organism>
<evidence type="ECO:0000313" key="4">
    <source>
        <dbReference type="Proteomes" id="UP001596978"/>
    </source>
</evidence>
<name>A0ABW3CZ05_9FLAO</name>
<dbReference type="InterPro" id="IPR011089">
    <property type="entry name" value="GmrSD_C"/>
</dbReference>